<dbReference type="InterPro" id="IPR000232">
    <property type="entry name" value="HSF_DNA-bd"/>
</dbReference>
<evidence type="ECO:0000256" key="4">
    <source>
        <dbReference type="ARBA" id="ARBA00023242"/>
    </source>
</evidence>
<dbReference type="GO" id="GO:0043565">
    <property type="term" value="F:sequence-specific DNA binding"/>
    <property type="evidence" value="ECO:0007669"/>
    <property type="project" value="InterPro"/>
</dbReference>
<feature type="non-terminal residue" evidence="7">
    <location>
        <position position="74"/>
    </location>
</feature>
<accession>A0A8S2U9I7</accession>
<proteinExistence type="inferred from homology"/>
<dbReference type="SUPFAM" id="SSF46785">
    <property type="entry name" value="Winged helix' DNA-binding domain"/>
    <property type="match status" value="1"/>
</dbReference>
<dbReference type="InterPro" id="IPR036388">
    <property type="entry name" value="WH-like_DNA-bd_sf"/>
</dbReference>
<dbReference type="Proteomes" id="UP000681720">
    <property type="component" value="Unassembled WGS sequence"/>
</dbReference>
<evidence type="ECO:0000313" key="8">
    <source>
        <dbReference type="EMBL" id="CAF4450314.1"/>
    </source>
</evidence>
<comment type="caution">
    <text evidence="7">The sequence shown here is derived from an EMBL/GenBank/DDBJ whole genome shotgun (WGS) entry which is preliminary data.</text>
</comment>
<name>A0A8S2U9I7_9BILA</name>
<feature type="domain" description="HSF-type DNA-binding" evidence="6">
    <location>
        <begin position="25"/>
        <end position="74"/>
    </location>
</feature>
<dbReference type="Gene3D" id="1.10.10.10">
    <property type="entry name" value="Winged helix-like DNA-binding domain superfamily/Winged helix DNA-binding domain"/>
    <property type="match status" value="1"/>
</dbReference>
<evidence type="ECO:0000259" key="6">
    <source>
        <dbReference type="SMART" id="SM00415"/>
    </source>
</evidence>
<dbReference type="EMBL" id="CAJOBJ010068618">
    <property type="protein sequence ID" value="CAF4450314.1"/>
    <property type="molecule type" value="Genomic_DNA"/>
</dbReference>
<dbReference type="SMART" id="SM00415">
    <property type="entry name" value="HSF"/>
    <property type="match status" value="1"/>
</dbReference>
<organism evidence="7 9">
    <name type="scientific">Rotaria magnacalcarata</name>
    <dbReference type="NCBI Taxonomy" id="392030"/>
    <lineage>
        <taxon>Eukaryota</taxon>
        <taxon>Metazoa</taxon>
        <taxon>Spiralia</taxon>
        <taxon>Gnathifera</taxon>
        <taxon>Rotifera</taxon>
        <taxon>Eurotatoria</taxon>
        <taxon>Bdelloidea</taxon>
        <taxon>Philodinida</taxon>
        <taxon>Philodinidae</taxon>
        <taxon>Rotaria</taxon>
    </lineage>
</organism>
<evidence type="ECO:0000313" key="9">
    <source>
        <dbReference type="Proteomes" id="UP000681967"/>
    </source>
</evidence>
<feature type="non-terminal residue" evidence="7">
    <location>
        <position position="1"/>
    </location>
</feature>
<dbReference type="EMBL" id="CAJOBH010039912">
    <property type="protein sequence ID" value="CAF4323112.1"/>
    <property type="molecule type" value="Genomic_DNA"/>
</dbReference>
<evidence type="ECO:0000256" key="5">
    <source>
        <dbReference type="RuleBase" id="RU004020"/>
    </source>
</evidence>
<evidence type="ECO:0000313" key="7">
    <source>
        <dbReference type="EMBL" id="CAF4323112.1"/>
    </source>
</evidence>
<gene>
    <name evidence="7" type="ORF">BYL167_LOCUS28356</name>
    <name evidence="8" type="ORF">GIL414_LOCUS32380</name>
</gene>
<evidence type="ECO:0000256" key="1">
    <source>
        <dbReference type="ARBA" id="ARBA00004123"/>
    </source>
</evidence>
<dbReference type="PANTHER" id="PTHR10015:SF454">
    <property type="entry name" value="HEAT SHOCK FACTOR PROTEIN 3"/>
    <property type="match status" value="1"/>
</dbReference>
<dbReference type="Proteomes" id="UP000681967">
    <property type="component" value="Unassembled WGS sequence"/>
</dbReference>
<comment type="similarity">
    <text evidence="2 5">Belongs to the HSF family.</text>
</comment>
<sequence>MSSSNIGDGSLSDYYPSTNQPPQTAITAFLAKLWALVNDRSCDDLIAWDPSGGSFHVFDQSRFAREILPRYFKH</sequence>
<protein>
    <recommendedName>
        <fullName evidence="6">HSF-type DNA-binding domain-containing protein</fullName>
    </recommendedName>
</protein>
<keyword evidence="4" id="KW-0539">Nucleus</keyword>
<evidence type="ECO:0000256" key="2">
    <source>
        <dbReference type="ARBA" id="ARBA00006403"/>
    </source>
</evidence>
<dbReference type="InterPro" id="IPR036390">
    <property type="entry name" value="WH_DNA-bd_sf"/>
</dbReference>
<dbReference type="GO" id="GO:0005634">
    <property type="term" value="C:nucleus"/>
    <property type="evidence" value="ECO:0007669"/>
    <property type="project" value="UniProtKB-SubCell"/>
</dbReference>
<dbReference type="Pfam" id="PF00447">
    <property type="entry name" value="HSF_DNA-bind"/>
    <property type="match status" value="1"/>
</dbReference>
<reference evidence="7" key="1">
    <citation type="submission" date="2021-02" db="EMBL/GenBank/DDBJ databases">
        <authorList>
            <person name="Nowell W R."/>
        </authorList>
    </citation>
    <scope>NUCLEOTIDE SEQUENCE</scope>
</reference>
<comment type="subcellular location">
    <subcellularLocation>
        <location evidence="1">Nucleus</location>
    </subcellularLocation>
</comment>
<dbReference type="PRINTS" id="PR00056">
    <property type="entry name" value="HSFDOMAIN"/>
</dbReference>
<keyword evidence="3" id="KW-0238">DNA-binding</keyword>
<dbReference type="PANTHER" id="PTHR10015">
    <property type="entry name" value="HEAT SHOCK TRANSCRIPTION FACTOR"/>
    <property type="match status" value="1"/>
</dbReference>
<dbReference type="GO" id="GO:0003700">
    <property type="term" value="F:DNA-binding transcription factor activity"/>
    <property type="evidence" value="ECO:0007669"/>
    <property type="project" value="InterPro"/>
</dbReference>
<dbReference type="AlphaFoldDB" id="A0A8S2U9I7"/>
<evidence type="ECO:0000256" key="3">
    <source>
        <dbReference type="ARBA" id="ARBA00023125"/>
    </source>
</evidence>